<feature type="region of interest" description="Disordered" evidence="9">
    <location>
        <begin position="425"/>
        <end position="444"/>
    </location>
</feature>
<accession>A0ABR2GR01</accession>
<dbReference type="InterPro" id="IPR002867">
    <property type="entry name" value="IBR_dom"/>
</dbReference>
<keyword evidence="7" id="KW-0833">Ubl conjugation pathway</keyword>
<dbReference type="InterPro" id="IPR031127">
    <property type="entry name" value="E3_UB_ligase_RBR"/>
</dbReference>
<evidence type="ECO:0000259" key="10">
    <source>
        <dbReference type="PROSITE" id="PS51873"/>
    </source>
</evidence>
<dbReference type="Pfam" id="PF01485">
    <property type="entry name" value="IBR"/>
    <property type="match status" value="1"/>
</dbReference>
<dbReference type="Proteomes" id="UP001470230">
    <property type="component" value="Unassembled WGS sequence"/>
</dbReference>
<evidence type="ECO:0000256" key="5">
    <source>
        <dbReference type="ARBA" id="ARBA00022737"/>
    </source>
</evidence>
<dbReference type="SUPFAM" id="SSF57850">
    <property type="entry name" value="RING/U-box"/>
    <property type="match status" value="3"/>
</dbReference>
<evidence type="ECO:0000256" key="9">
    <source>
        <dbReference type="SAM" id="MobiDB-lite"/>
    </source>
</evidence>
<organism evidence="11 12">
    <name type="scientific">Tritrichomonas musculus</name>
    <dbReference type="NCBI Taxonomy" id="1915356"/>
    <lineage>
        <taxon>Eukaryota</taxon>
        <taxon>Metamonada</taxon>
        <taxon>Parabasalia</taxon>
        <taxon>Tritrichomonadida</taxon>
        <taxon>Tritrichomonadidae</taxon>
        <taxon>Tritrichomonas</taxon>
    </lineage>
</organism>
<dbReference type="Gene3D" id="3.30.40.10">
    <property type="entry name" value="Zinc/RING finger domain, C3HC4 (zinc finger)"/>
    <property type="match status" value="1"/>
</dbReference>
<evidence type="ECO:0000256" key="6">
    <source>
        <dbReference type="ARBA" id="ARBA00022771"/>
    </source>
</evidence>
<dbReference type="InterPro" id="IPR013083">
    <property type="entry name" value="Znf_RING/FYVE/PHD"/>
</dbReference>
<evidence type="ECO:0000256" key="7">
    <source>
        <dbReference type="ARBA" id="ARBA00022786"/>
    </source>
</evidence>
<reference evidence="11 12" key="1">
    <citation type="submission" date="2024-04" db="EMBL/GenBank/DDBJ databases">
        <title>Tritrichomonas musculus Genome.</title>
        <authorList>
            <person name="Alves-Ferreira E."/>
            <person name="Grigg M."/>
            <person name="Lorenzi H."/>
            <person name="Galac M."/>
        </authorList>
    </citation>
    <scope>NUCLEOTIDE SEQUENCE [LARGE SCALE GENOMIC DNA]</scope>
    <source>
        <strain evidence="11 12">EAF2021</strain>
    </source>
</reference>
<evidence type="ECO:0000256" key="4">
    <source>
        <dbReference type="ARBA" id="ARBA00022723"/>
    </source>
</evidence>
<proteinExistence type="predicted"/>
<dbReference type="InterPro" id="IPR045840">
    <property type="entry name" value="Ariadne"/>
</dbReference>
<evidence type="ECO:0000256" key="2">
    <source>
        <dbReference type="ARBA" id="ARBA00012251"/>
    </source>
</evidence>
<dbReference type="EMBL" id="JAPFFF010000071">
    <property type="protein sequence ID" value="KAK8836007.1"/>
    <property type="molecule type" value="Genomic_DNA"/>
</dbReference>
<feature type="domain" description="RING-type" evidence="10">
    <location>
        <begin position="201"/>
        <end position="540"/>
    </location>
</feature>
<dbReference type="PROSITE" id="PS51873">
    <property type="entry name" value="TRIAD"/>
    <property type="match status" value="1"/>
</dbReference>
<dbReference type="EC" id="2.3.2.31" evidence="2"/>
<keyword evidence="4" id="KW-0479">Metal-binding</keyword>
<comment type="catalytic activity">
    <reaction evidence="1">
        <text>[E2 ubiquitin-conjugating enzyme]-S-ubiquitinyl-L-cysteine + [acceptor protein]-L-lysine = [E2 ubiquitin-conjugating enzyme]-L-cysteine + [acceptor protein]-N(6)-ubiquitinyl-L-lysine.</text>
        <dbReference type="EC" id="2.3.2.31"/>
    </reaction>
</comment>
<dbReference type="Pfam" id="PF19422">
    <property type="entry name" value="Ariadne"/>
    <property type="match status" value="1"/>
</dbReference>
<keyword evidence="5" id="KW-0677">Repeat</keyword>
<name>A0ABR2GR01_9EUKA</name>
<dbReference type="Pfam" id="PF21235">
    <property type="entry name" value="UBA_ARI1"/>
    <property type="match status" value="1"/>
</dbReference>
<dbReference type="InterPro" id="IPR048962">
    <property type="entry name" value="ARIH1-like_UBL"/>
</dbReference>
<evidence type="ECO:0000256" key="8">
    <source>
        <dbReference type="ARBA" id="ARBA00022833"/>
    </source>
</evidence>
<dbReference type="CDD" id="cd20335">
    <property type="entry name" value="BRcat_RBR"/>
    <property type="match status" value="1"/>
</dbReference>
<protein>
    <recommendedName>
        <fullName evidence="2">RBR-type E3 ubiquitin transferase</fullName>
        <ecNumber evidence="2">2.3.2.31</ecNumber>
    </recommendedName>
</protein>
<dbReference type="PANTHER" id="PTHR11685">
    <property type="entry name" value="RBR FAMILY RING FINGER AND IBR DOMAIN-CONTAINING"/>
    <property type="match status" value="1"/>
</dbReference>
<dbReference type="Gene3D" id="1.20.120.1750">
    <property type="match status" value="1"/>
</dbReference>
<keyword evidence="3" id="KW-0808">Transferase</keyword>
<evidence type="ECO:0000313" key="11">
    <source>
        <dbReference type="EMBL" id="KAK8836007.1"/>
    </source>
</evidence>
<comment type="caution">
    <text evidence="11">The sequence shown here is derived from an EMBL/GenBank/DDBJ whole genome shotgun (WGS) entry which is preliminary data.</text>
</comment>
<keyword evidence="6" id="KW-0863">Zinc-finger</keyword>
<evidence type="ECO:0000256" key="3">
    <source>
        <dbReference type="ARBA" id="ARBA00022679"/>
    </source>
</evidence>
<evidence type="ECO:0000256" key="1">
    <source>
        <dbReference type="ARBA" id="ARBA00001798"/>
    </source>
</evidence>
<evidence type="ECO:0000313" key="12">
    <source>
        <dbReference type="Proteomes" id="UP001470230"/>
    </source>
</evidence>
<sequence length="716" mass="84137">MSSSDIYNNFDFIFETGKKIAEELSKDSSNEKWVEHAKEEYNNNFSYPENTYNLLRSALEKNPQLYEQFQGIISYNEDGVEQFFNSIFFPQENDEEEAINEEEDDTDIIFDPDDDQPHEIVMSALTPELLEKRQQKQIDQVSTTLYISRDLAYLLLKKFNWNSDRLMANWLENPEVKKNLLESFHVTEAMVRDPLTFKDLGPGECEVCYNDEDNLYQLYCGHILCSDCWKGEMEAQISQGVSSIVCRIDDCYAEIMLSDVAKFCGEEQANAYKKFILEDQISRDNKLIHCSGVNCNQVLTIDSVGLCGVATCSCGQRICWRCQKDAHAPLSCEQLVEWNKLRDEMLKLSRAQSRWERRELRLMDYRRSHLSEVTKVNNEYNAQLKAEHDIMNKNELNEIKKLEGELKKITDEKLRQVKLNKIREKKNENKIKQQDRQREREQIQSEQNAFISAIQSPQNAKFYLHQLNESQELRAMEKYCTTDEEFIERMTKKCPKCKTPIQKNGGCNYMKCTRCGFEFCWLCGADWKTHGDHFSCNKYDGKIGNVGDSDDDANADDNDEEWMKNDNKKYYLPPMNSELRGKFARWNHYFRRYQAHRDAQRMEKMNRDNYRETLVNAWSDTMSSATANKLVDKVYRAIDVARSVLIYSYPTAYFMDMHSKAFYMFEMCQSNLEITNEKLVGMVERFSGQKSEEFEKFADLNDKYIDATLREVDNYT</sequence>
<dbReference type="Pfam" id="PF22191">
    <property type="entry name" value="IBR_1"/>
    <property type="match status" value="1"/>
</dbReference>
<keyword evidence="12" id="KW-1185">Reference proteome</keyword>
<feature type="compositionally biased region" description="Basic and acidic residues" evidence="9">
    <location>
        <begin position="425"/>
        <end position="443"/>
    </location>
</feature>
<keyword evidence="8" id="KW-0862">Zinc</keyword>
<dbReference type="SMART" id="SM00647">
    <property type="entry name" value="IBR"/>
    <property type="match status" value="2"/>
</dbReference>
<gene>
    <name evidence="11" type="ORF">M9Y10_040206</name>
</gene>
<dbReference type="InterPro" id="IPR044066">
    <property type="entry name" value="TRIAD_supradom"/>
</dbReference>